<dbReference type="AlphaFoldDB" id="A0AAD9EBV5"/>
<reference evidence="1" key="1">
    <citation type="submission" date="2023-01" db="EMBL/GenBank/DDBJ databases">
        <title>Colletotrichum chrysophilum M932 genome sequence.</title>
        <authorList>
            <person name="Baroncelli R."/>
        </authorList>
    </citation>
    <scope>NUCLEOTIDE SEQUENCE</scope>
    <source>
        <strain evidence="1">M932</strain>
    </source>
</reference>
<accession>A0AAD9EBV5</accession>
<sequence length="50" mass="5363">MALTCSDMHVAHFVESFLLNKALEEGATIADAATAAAQSWPCWGNERLAL</sequence>
<proteinExistence type="predicted"/>
<protein>
    <submittedName>
        <fullName evidence="1">Uncharacterized protein</fullName>
    </submittedName>
</protein>
<dbReference type="EMBL" id="JAQOWY010000412">
    <property type="protein sequence ID" value="KAK1842463.1"/>
    <property type="molecule type" value="Genomic_DNA"/>
</dbReference>
<keyword evidence="2" id="KW-1185">Reference proteome</keyword>
<evidence type="ECO:0000313" key="2">
    <source>
        <dbReference type="Proteomes" id="UP001243330"/>
    </source>
</evidence>
<organism evidence="1 2">
    <name type="scientific">Colletotrichum chrysophilum</name>
    <dbReference type="NCBI Taxonomy" id="1836956"/>
    <lineage>
        <taxon>Eukaryota</taxon>
        <taxon>Fungi</taxon>
        <taxon>Dikarya</taxon>
        <taxon>Ascomycota</taxon>
        <taxon>Pezizomycotina</taxon>
        <taxon>Sordariomycetes</taxon>
        <taxon>Hypocreomycetidae</taxon>
        <taxon>Glomerellales</taxon>
        <taxon>Glomerellaceae</taxon>
        <taxon>Colletotrichum</taxon>
        <taxon>Colletotrichum gloeosporioides species complex</taxon>
    </lineage>
</organism>
<dbReference type="Proteomes" id="UP001243330">
    <property type="component" value="Unassembled WGS sequence"/>
</dbReference>
<evidence type="ECO:0000313" key="1">
    <source>
        <dbReference type="EMBL" id="KAK1842463.1"/>
    </source>
</evidence>
<gene>
    <name evidence="1" type="ORF">CCHR01_14914</name>
</gene>
<name>A0AAD9EBV5_9PEZI</name>
<comment type="caution">
    <text evidence="1">The sequence shown here is derived from an EMBL/GenBank/DDBJ whole genome shotgun (WGS) entry which is preliminary data.</text>
</comment>